<keyword evidence="1" id="KW-0812">Transmembrane</keyword>
<dbReference type="eggNOG" id="ENOG5032TXC">
    <property type="taxonomic scope" value="Bacteria"/>
</dbReference>
<keyword evidence="1" id="KW-1133">Transmembrane helix</keyword>
<evidence type="ECO:0000256" key="1">
    <source>
        <dbReference type="SAM" id="Phobius"/>
    </source>
</evidence>
<dbReference type="InterPro" id="IPR019251">
    <property type="entry name" value="DUF2231_TM"/>
</dbReference>
<proteinExistence type="predicted"/>
<evidence type="ECO:0000313" key="4">
    <source>
        <dbReference type="Proteomes" id="UP000013167"/>
    </source>
</evidence>
<dbReference type="EMBL" id="CAIZ01000140">
    <property type="protein sequence ID" value="CCH70900.1"/>
    <property type="molecule type" value="Genomic_DNA"/>
</dbReference>
<accession>N0E4S1</accession>
<dbReference type="STRING" id="1193181.BN10_690034"/>
<keyword evidence="4" id="KW-1185">Reference proteome</keyword>
<dbReference type="Proteomes" id="UP000013167">
    <property type="component" value="Unassembled WGS sequence"/>
</dbReference>
<feature type="transmembrane region" description="Helical" evidence="1">
    <location>
        <begin position="93"/>
        <end position="113"/>
    </location>
</feature>
<dbReference type="HOGENOM" id="CLU_112849_0_0_11"/>
<reference evidence="3 4" key="1">
    <citation type="journal article" date="2013" name="ISME J.">
        <title>A metabolic model for members of the genus Tetrasphaera involved in enhanced biological phosphorus removal.</title>
        <authorList>
            <person name="Kristiansen R."/>
            <person name="Nguyen H.T.T."/>
            <person name="Saunders A.M."/>
            <person name="Nielsen J.L."/>
            <person name="Wimmer R."/>
            <person name="Le V.Q."/>
            <person name="McIlroy S.J."/>
            <person name="Petrovski S."/>
            <person name="Seviour R.J."/>
            <person name="Calteau A."/>
            <person name="Nielsen K.L."/>
            <person name="Nielsen P.H."/>
        </authorList>
    </citation>
    <scope>NUCLEOTIDE SEQUENCE [LARGE SCALE GENOMIC DNA]</scope>
    <source>
        <strain evidence="3 4">Lp2</strain>
    </source>
</reference>
<sequence length="160" mass="16277">MFDTIAGLPVHILVIHAVVAFAPLAALLAIGYAVRPAWRRVLRWPVALLAVATGVGGFVAAESGEALERRLVGAGVGGETLDLIHEHAEAGDLARTVCLAFAAIALVAVLWLLRPGRGGVIGLLVAAILVIASVAVTAAVLIAGHKGSTAVWSQTISGTN</sequence>
<evidence type="ECO:0000313" key="3">
    <source>
        <dbReference type="EMBL" id="CCH70900.1"/>
    </source>
</evidence>
<comment type="caution">
    <text evidence="3">The sequence shown here is derived from an EMBL/GenBank/DDBJ whole genome shotgun (WGS) entry which is preliminary data.</text>
</comment>
<feature type="transmembrane region" description="Helical" evidence="1">
    <location>
        <begin position="41"/>
        <end position="61"/>
    </location>
</feature>
<dbReference type="RefSeq" id="WP_010850743.1">
    <property type="nucleotide sequence ID" value="NZ_HF570956.1"/>
</dbReference>
<evidence type="ECO:0000259" key="2">
    <source>
        <dbReference type="Pfam" id="PF09990"/>
    </source>
</evidence>
<name>N0E4S1_9MICO</name>
<dbReference type="OrthoDB" id="4864772at2"/>
<protein>
    <recommendedName>
        <fullName evidence="2">DUF2231 domain-containing protein</fullName>
    </recommendedName>
</protein>
<feature type="domain" description="DUF2231" evidence="2">
    <location>
        <begin position="7"/>
        <end position="156"/>
    </location>
</feature>
<feature type="transmembrane region" description="Helical" evidence="1">
    <location>
        <begin position="120"/>
        <end position="143"/>
    </location>
</feature>
<dbReference type="AlphaFoldDB" id="N0E4S1"/>
<dbReference type="Pfam" id="PF09990">
    <property type="entry name" value="DUF2231"/>
    <property type="match status" value="1"/>
</dbReference>
<keyword evidence="1" id="KW-0472">Membrane</keyword>
<feature type="transmembrane region" description="Helical" evidence="1">
    <location>
        <begin position="12"/>
        <end position="34"/>
    </location>
</feature>
<gene>
    <name evidence="3" type="ORF">BN10_690034</name>
</gene>
<organism evidence="3 4">
    <name type="scientific">Phycicoccus elongatus Lp2</name>
    <dbReference type="NCBI Taxonomy" id="1193181"/>
    <lineage>
        <taxon>Bacteria</taxon>
        <taxon>Bacillati</taxon>
        <taxon>Actinomycetota</taxon>
        <taxon>Actinomycetes</taxon>
        <taxon>Micrococcales</taxon>
        <taxon>Intrasporangiaceae</taxon>
        <taxon>Phycicoccus</taxon>
    </lineage>
</organism>